<organism evidence="1 2">
    <name type="scientific">Colletotrichum truncatum</name>
    <name type="common">Anthracnose fungus</name>
    <name type="synonym">Colletotrichum capsici</name>
    <dbReference type="NCBI Taxonomy" id="5467"/>
    <lineage>
        <taxon>Eukaryota</taxon>
        <taxon>Fungi</taxon>
        <taxon>Dikarya</taxon>
        <taxon>Ascomycota</taxon>
        <taxon>Pezizomycotina</taxon>
        <taxon>Sordariomycetes</taxon>
        <taxon>Hypocreomycetidae</taxon>
        <taxon>Glomerellales</taxon>
        <taxon>Glomerellaceae</taxon>
        <taxon>Colletotrichum</taxon>
        <taxon>Colletotrichum truncatum species complex</taxon>
    </lineage>
</organism>
<dbReference type="EMBL" id="VUJX02000002">
    <property type="protein sequence ID" value="KAL0941679.1"/>
    <property type="molecule type" value="Genomic_DNA"/>
</dbReference>
<evidence type="ECO:0000313" key="1">
    <source>
        <dbReference type="EMBL" id="KAL0941679.1"/>
    </source>
</evidence>
<keyword evidence="2" id="KW-1185">Reference proteome</keyword>
<name>A0ACC3ZC80_COLTU</name>
<comment type="caution">
    <text evidence="1">The sequence shown here is derived from an EMBL/GenBank/DDBJ whole genome shotgun (WGS) entry which is preliminary data.</text>
</comment>
<dbReference type="Proteomes" id="UP000805649">
    <property type="component" value="Unassembled WGS sequence"/>
</dbReference>
<accession>A0ACC3ZC80</accession>
<evidence type="ECO:0000313" key="2">
    <source>
        <dbReference type="Proteomes" id="UP000805649"/>
    </source>
</evidence>
<gene>
    <name evidence="1" type="ORF">CTRU02_204442</name>
</gene>
<sequence length="59" mass="6099">MKFSAAAVLALVSVAFAAPNPEGQANSIKLSKENVDAIVAAAPNGECYFDFSCGCVWCT</sequence>
<proteinExistence type="predicted"/>
<protein>
    <submittedName>
        <fullName evidence="1">Uncharacterized protein</fullName>
    </submittedName>
</protein>
<reference evidence="1 2" key="1">
    <citation type="journal article" date="2020" name="Phytopathology">
        <title>Genome Sequence Resources of Colletotrichum truncatum, C. plurivorum, C. musicola, and C. sojae: Four Species Pathogenic to Soybean (Glycine max).</title>
        <authorList>
            <person name="Rogerio F."/>
            <person name="Boufleur T.R."/>
            <person name="Ciampi-Guillardi M."/>
            <person name="Sukno S.A."/>
            <person name="Thon M.R."/>
            <person name="Massola Junior N.S."/>
            <person name="Baroncelli R."/>
        </authorList>
    </citation>
    <scope>NUCLEOTIDE SEQUENCE [LARGE SCALE GENOMIC DNA]</scope>
    <source>
        <strain evidence="1 2">CMES1059</strain>
    </source>
</reference>